<dbReference type="GO" id="GO:0016301">
    <property type="term" value="F:kinase activity"/>
    <property type="evidence" value="ECO:0007669"/>
    <property type="project" value="UniProtKB-KW"/>
</dbReference>
<keyword evidence="3" id="KW-1185">Reference proteome</keyword>
<name>A0A7L8ZDF7_9CAUD</name>
<keyword evidence="2" id="KW-0808">Transferase</keyword>
<evidence type="ECO:0000313" key="3">
    <source>
        <dbReference type="Proteomes" id="UP000593999"/>
    </source>
</evidence>
<feature type="region of interest" description="Disordered" evidence="1">
    <location>
        <begin position="151"/>
        <end position="181"/>
    </location>
</feature>
<accession>A0A7L8ZDF7</accession>
<dbReference type="InterPro" id="IPR027417">
    <property type="entry name" value="P-loop_NTPase"/>
</dbReference>
<dbReference type="EMBL" id="MT952845">
    <property type="protein sequence ID" value="QOI66939.1"/>
    <property type="molecule type" value="Genomic_DNA"/>
</dbReference>
<sequence length="196" mass="21995">MTAPLVGLVGKKRTGKNTAAKHLARFGYEEAAFADPLRDMALAIDPVVGWDRYVDRPVYYSDALAKYGYEAAKERFPEFRRFLQRLGTEGVREVLGTKYGLRDLIGDDLWIVLAEQRIQASDKPLVFTDVRFPNEADLIERYGYTVRIERPDLPASTDDHPSETALDDHATSRTLVNDGTPRGLSAAIDELVDSFD</sequence>
<reference evidence="2 3" key="1">
    <citation type="submission" date="2020-08" db="EMBL/GenBank/DDBJ databases">
        <authorList>
            <person name="Onisko P.M."/>
            <person name="Abbud L.A."/>
            <person name="Collins-Miller C."/>
            <person name="Crosslin K."/>
            <person name="Dasari S."/>
            <person name="Friend S.M."/>
            <person name="Gaykema M.A."/>
            <person name="Lambert A.M."/>
            <person name="Moran E.R."/>
            <person name="Watts A.R."/>
            <person name="Zirkle L.M."/>
            <person name="Bauer P.J."/>
            <person name="Temple L."/>
            <person name="Washington J.M."/>
            <person name="Garlena R.A."/>
            <person name="Russell D.A."/>
            <person name="Pope W.H."/>
            <person name="Jacobs-Sera D."/>
            <person name="Hatfull G.F."/>
        </authorList>
    </citation>
    <scope>NUCLEOTIDE SEQUENCE [LARGE SCALE GENOMIC DNA]</scope>
</reference>
<feature type="compositionally biased region" description="Basic and acidic residues" evidence="1">
    <location>
        <begin position="151"/>
        <end position="171"/>
    </location>
</feature>
<evidence type="ECO:0000313" key="2">
    <source>
        <dbReference type="EMBL" id="QOI66939.1"/>
    </source>
</evidence>
<keyword evidence="2" id="KW-0418">Kinase</keyword>
<protein>
    <submittedName>
        <fullName evidence="2">Deoxynucleoside monophosphate kinase</fullName>
    </submittedName>
</protein>
<dbReference type="Gene3D" id="3.40.50.300">
    <property type="entry name" value="P-loop containing nucleotide triphosphate hydrolases"/>
    <property type="match status" value="1"/>
</dbReference>
<dbReference type="Proteomes" id="UP000593999">
    <property type="component" value="Segment"/>
</dbReference>
<gene>
    <name evidence="2" type="primary">27</name>
    <name evidence="2" type="ORF">SEA_GARDENSTATE_27</name>
</gene>
<proteinExistence type="predicted"/>
<dbReference type="SUPFAM" id="SSF52540">
    <property type="entry name" value="P-loop containing nucleoside triphosphate hydrolases"/>
    <property type="match status" value="1"/>
</dbReference>
<organism evidence="2 3">
    <name type="scientific">Microbacterium phage GardenState</name>
    <dbReference type="NCBI Taxonomy" id="2776841"/>
    <lineage>
        <taxon>Viruses</taxon>
        <taxon>Duplodnaviria</taxon>
        <taxon>Heunggongvirae</taxon>
        <taxon>Uroviricota</taxon>
        <taxon>Caudoviricetes</taxon>
        <taxon>Casidaviridae</taxon>
        <taxon>Gardenstatevirus</taxon>
        <taxon>Gardenstatevirus gardenstate</taxon>
    </lineage>
</organism>
<evidence type="ECO:0000256" key="1">
    <source>
        <dbReference type="SAM" id="MobiDB-lite"/>
    </source>
</evidence>